<dbReference type="AlphaFoldDB" id="A8QAJ1"/>
<evidence type="ECO:0000256" key="13">
    <source>
        <dbReference type="ARBA" id="ARBA00023166"/>
    </source>
</evidence>
<dbReference type="InterPro" id="IPR001171">
    <property type="entry name" value="ERG24_DHCR-like"/>
</dbReference>
<evidence type="ECO:0000256" key="4">
    <source>
        <dbReference type="ARBA" id="ARBA00022516"/>
    </source>
</evidence>
<evidence type="ECO:0000256" key="6">
    <source>
        <dbReference type="ARBA" id="ARBA00022857"/>
    </source>
</evidence>
<dbReference type="GO" id="GO:0005789">
    <property type="term" value="C:endoplasmic reticulum membrane"/>
    <property type="evidence" value="ECO:0007669"/>
    <property type="project" value="TreeGrafter"/>
</dbReference>
<keyword evidence="8 20" id="KW-1133">Transmembrane helix</keyword>
<dbReference type="Gene3D" id="1.20.120.1630">
    <property type="match status" value="1"/>
</dbReference>
<evidence type="ECO:0000256" key="19">
    <source>
        <dbReference type="ARBA" id="ARBA00083315"/>
    </source>
</evidence>
<dbReference type="GeneID" id="5853589"/>
<dbReference type="STRING" id="425265.A8QAJ1"/>
<feature type="transmembrane region" description="Helical" evidence="20">
    <location>
        <begin position="122"/>
        <end position="140"/>
    </location>
</feature>
<feature type="transmembrane region" description="Helical" evidence="20">
    <location>
        <begin position="82"/>
        <end position="101"/>
    </location>
</feature>
<accession>A8QAJ1</accession>
<evidence type="ECO:0000256" key="3">
    <source>
        <dbReference type="ARBA" id="ARBA00012413"/>
    </source>
</evidence>
<evidence type="ECO:0000313" key="22">
    <source>
        <dbReference type="Proteomes" id="UP000008837"/>
    </source>
</evidence>
<keyword evidence="10" id="KW-0756">Sterol biosynthesis</keyword>
<keyword evidence="12 20" id="KW-0472">Membrane</keyword>
<comment type="similarity">
    <text evidence="2">Belongs to the ERG4/ERG24 family.</text>
</comment>
<evidence type="ECO:0000256" key="9">
    <source>
        <dbReference type="ARBA" id="ARBA00023002"/>
    </source>
</evidence>
<dbReference type="OMA" id="PNYMGDL"/>
<feature type="transmembrane region" description="Helical" evidence="20">
    <location>
        <begin position="307"/>
        <end position="326"/>
    </location>
</feature>
<dbReference type="OrthoDB" id="10262235at2759"/>
<feature type="transmembrane region" description="Helical" evidence="20">
    <location>
        <begin position="152"/>
        <end position="173"/>
    </location>
</feature>
<dbReference type="KEGG" id="mgl:MGL_3750"/>
<dbReference type="PANTHER" id="PTHR21257:SF52">
    <property type="entry name" value="DELTA(14)-STEROL REDUCTASE TM7SF2"/>
    <property type="match status" value="1"/>
</dbReference>
<organism evidence="21 22">
    <name type="scientific">Malassezia globosa (strain ATCC MYA-4612 / CBS 7966)</name>
    <name type="common">Dandruff-associated fungus</name>
    <dbReference type="NCBI Taxonomy" id="425265"/>
    <lineage>
        <taxon>Eukaryota</taxon>
        <taxon>Fungi</taxon>
        <taxon>Dikarya</taxon>
        <taxon>Basidiomycota</taxon>
        <taxon>Ustilaginomycotina</taxon>
        <taxon>Malasseziomycetes</taxon>
        <taxon>Malasseziales</taxon>
        <taxon>Malasseziaceae</taxon>
        <taxon>Malassezia</taxon>
    </lineage>
</organism>
<protein>
    <recommendedName>
        <fullName evidence="17">Delta(14)-sterol reductase ERG24</fullName>
        <ecNumber evidence="3">1.3.1.70</ecNumber>
    </recommendedName>
    <alternativeName>
        <fullName evidence="19">C-14 sterol reductase ERG24</fullName>
    </alternativeName>
    <alternativeName>
        <fullName evidence="18">Sterol C14-reductase ERG24</fullName>
    </alternativeName>
</protein>
<evidence type="ECO:0000256" key="17">
    <source>
        <dbReference type="ARBA" id="ARBA00074394"/>
    </source>
</evidence>
<keyword evidence="11" id="KW-0443">Lipid metabolism</keyword>
<feature type="transmembrane region" description="Helical" evidence="20">
    <location>
        <begin position="21"/>
        <end position="43"/>
    </location>
</feature>
<evidence type="ECO:0000256" key="1">
    <source>
        <dbReference type="ARBA" id="ARBA00004141"/>
    </source>
</evidence>
<evidence type="ECO:0000256" key="18">
    <source>
        <dbReference type="ARBA" id="ARBA00077841"/>
    </source>
</evidence>
<evidence type="ECO:0000256" key="5">
    <source>
        <dbReference type="ARBA" id="ARBA00022692"/>
    </source>
</evidence>
<gene>
    <name evidence="21" type="ORF">MGL_3750</name>
</gene>
<dbReference type="InParanoid" id="A8QAJ1"/>
<evidence type="ECO:0000256" key="8">
    <source>
        <dbReference type="ARBA" id="ARBA00022989"/>
    </source>
</evidence>
<evidence type="ECO:0000256" key="11">
    <source>
        <dbReference type="ARBA" id="ARBA00023098"/>
    </source>
</evidence>
<evidence type="ECO:0000256" key="20">
    <source>
        <dbReference type="SAM" id="Phobius"/>
    </source>
</evidence>
<proteinExistence type="inferred from homology"/>
<keyword evidence="9" id="KW-0560">Oxidoreductase</keyword>
<dbReference type="GO" id="GO:0050613">
    <property type="term" value="F:Delta14-sterol reductase activity"/>
    <property type="evidence" value="ECO:0007669"/>
    <property type="project" value="UniProtKB-EC"/>
</dbReference>
<evidence type="ECO:0000256" key="12">
    <source>
        <dbReference type="ARBA" id="ARBA00023136"/>
    </source>
</evidence>
<keyword evidence="22" id="KW-1185">Reference proteome</keyword>
<dbReference type="VEuPathDB" id="FungiDB:MGL_3750"/>
<dbReference type="EMBL" id="AAYY01000014">
    <property type="protein sequence ID" value="EDP42069.1"/>
    <property type="molecule type" value="Genomic_DNA"/>
</dbReference>
<dbReference type="Proteomes" id="UP000008837">
    <property type="component" value="Unassembled WGS sequence"/>
</dbReference>
<evidence type="ECO:0000256" key="2">
    <source>
        <dbReference type="ARBA" id="ARBA00005402"/>
    </source>
</evidence>
<evidence type="ECO:0000256" key="10">
    <source>
        <dbReference type="ARBA" id="ARBA00023011"/>
    </source>
</evidence>
<evidence type="ECO:0000256" key="7">
    <source>
        <dbReference type="ARBA" id="ARBA00022955"/>
    </source>
</evidence>
<dbReference type="GO" id="GO:0006696">
    <property type="term" value="P:ergosterol biosynthetic process"/>
    <property type="evidence" value="ECO:0007669"/>
    <property type="project" value="TreeGrafter"/>
</dbReference>
<comment type="subcellular location">
    <subcellularLocation>
        <location evidence="1">Membrane</location>
        <topology evidence="1">Multi-pass membrane protein</topology>
    </subcellularLocation>
</comment>
<dbReference type="PANTHER" id="PTHR21257">
    <property type="entry name" value="DELTA(14)-STEROL REDUCTASE"/>
    <property type="match status" value="1"/>
</dbReference>
<keyword evidence="6" id="KW-0521">NADP</keyword>
<evidence type="ECO:0000256" key="14">
    <source>
        <dbReference type="ARBA" id="ARBA00023221"/>
    </source>
</evidence>
<keyword evidence="13" id="KW-1207">Sterol metabolism</keyword>
<evidence type="ECO:0000256" key="16">
    <source>
        <dbReference type="ARBA" id="ARBA00060638"/>
    </source>
</evidence>
<dbReference type="PROSITE" id="PS01017">
    <property type="entry name" value="STEROL_REDUCT_1"/>
    <property type="match status" value="1"/>
</dbReference>
<keyword evidence="14" id="KW-0753">Steroid metabolism</keyword>
<dbReference type="InterPro" id="IPR018083">
    <property type="entry name" value="Sterol_reductase_CS"/>
</dbReference>
<keyword evidence="7" id="KW-0752">Steroid biosynthesis</keyword>
<keyword evidence="5 20" id="KW-0812">Transmembrane</keyword>
<dbReference type="Pfam" id="PF01222">
    <property type="entry name" value="ERG4_ERG24"/>
    <property type="match status" value="1"/>
</dbReference>
<dbReference type="EC" id="1.3.1.70" evidence="3"/>
<comment type="caution">
    <text evidence="21">The sequence shown here is derived from an EMBL/GenBank/DDBJ whole genome shotgun (WGS) entry which is preliminary data.</text>
</comment>
<name>A8QAJ1_MALGO</name>
<comment type="catalytic activity">
    <reaction evidence="15">
        <text>4,4-dimethyl-5alpha-cholesta-8,24-dien-3beta-ol + NADP(+) = 4,4-dimethyl-5alpha-cholesta-8,14,24-trien-3beta-ol + NADPH + H(+)</text>
        <dbReference type="Rhea" id="RHEA:18561"/>
        <dbReference type="ChEBI" id="CHEBI:15378"/>
        <dbReference type="ChEBI" id="CHEBI:17813"/>
        <dbReference type="ChEBI" id="CHEBI:18364"/>
        <dbReference type="ChEBI" id="CHEBI:57783"/>
        <dbReference type="ChEBI" id="CHEBI:58349"/>
        <dbReference type="EC" id="1.3.1.70"/>
    </reaction>
    <physiologicalReaction direction="right-to-left" evidence="15">
        <dbReference type="Rhea" id="RHEA:18563"/>
    </physiologicalReaction>
</comment>
<dbReference type="RefSeq" id="XP_001729283.1">
    <property type="nucleotide sequence ID" value="XM_001729231.1"/>
</dbReference>
<keyword evidence="4" id="KW-0444">Lipid biosynthesis</keyword>
<evidence type="ECO:0000256" key="15">
    <source>
        <dbReference type="ARBA" id="ARBA00052254"/>
    </source>
</evidence>
<sequence>MAMSSTNKKANRELLAPHSHELEFGGVFGALFVTVSVPLTMYYLTFGCNADMGCSAWLPLSNASGFWSYAKKQFLDSFQDPVAWGLYYSWYLYCVVAWYVIPGDWVQGLPLRTGEKLSYKINALKTGALALGIALAIIAIKGPASFTLLYDHFPGLLSAAFVNSIVQAIYVYVGSFRGDKLLALGGNSGNVLFDWFIGRELNPRIGSFDIKTFNELRPGLLLWVLIDISCACHQWTTFGRLSDSMALVTLFHAWYTIDSLIHESTIFSQMDITTDGFGFMLSVGDLAWLPFTYCLQARYLAFHPVDLGLLGILAVLAVQFVGYYIFRTANVEKNEFRHGRNPKRLDFMTTSSGRKLLTSGWWGRSRHPNYFGDWIMAWAWCLPCGFSTPIPYFYVIYFAVLLWHRQLRDDDACRKKYGNDWDVYCRLVPYRIIPYVY</sequence>
<dbReference type="FunFam" id="1.20.120.1630:FF:000009">
    <property type="entry name" value="C-14 sterol reductase"/>
    <property type="match status" value="1"/>
</dbReference>
<reference evidence="21 22" key="1">
    <citation type="journal article" date="2007" name="Proc. Natl. Acad. Sci. U.S.A.">
        <title>Dandruff-associated Malassezia genomes reveal convergent and divergent virulence traits shared with plant and human fungal pathogens.</title>
        <authorList>
            <person name="Xu J."/>
            <person name="Saunders C.W."/>
            <person name="Hu P."/>
            <person name="Grant R.A."/>
            <person name="Boekhout T."/>
            <person name="Kuramae E.E."/>
            <person name="Kronstad J.W."/>
            <person name="Deangelis Y.M."/>
            <person name="Reeder N.L."/>
            <person name="Johnstone K.R."/>
            <person name="Leland M."/>
            <person name="Fieno A.M."/>
            <person name="Begley W.M."/>
            <person name="Sun Y."/>
            <person name="Lacey M.P."/>
            <person name="Chaudhary T."/>
            <person name="Keough T."/>
            <person name="Chu L."/>
            <person name="Sears R."/>
            <person name="Yuan B."/>
            <person name="Dawson T.L.Jr."/>
        </authorList>
    </citation>
    <scope>NUCLEOTIDE SEQUENCE [LARGE SCALE GENOMIC DNA]</scope>
    <source>
        <strain evidence="22">ATCC MYA-4612 / CBS 7966</strain>
    </source>
</reference>
<dbReference type="FunCoup" id="A8QAJ1">
    <property type="interactions" value="120"/>
</dbReference>
<feature type="transmembrane region" description="Helical" evidence="20">
    <location>
        <begin position="375"/>
        <end position="400"/>
    </location>
</feature>
<evidence type="ECO:0000313" key="21">
    <source>
        <dbReference type="EMBL" id="EDP42069.1"/>
    </source>
</evidence>
<comment type="pathway">
    <text evidence="16">Steroid biosynthesis; zymosterol biosynthesis; zymosterol from lanosterol: step 2/6.</text>
</comment>